<keyword evidence="4" id="KW-0808">Transferase</keyword>
<feature type="region of interest" description="Disordered" evidence="10">
    <location>
        <begin position="1751"/>
        <end position="1857"/>
    </location>
</feature>
<evidence type="ECO:0000256" key="4">
    <source>
        <dbReference type="ARBA" id="ARBA00022679"/>
    </source>
</evidence>
<evidence type="ECO:0000256" key="8">
    <source>
        <dbReference type="ARBA" id="ARBA00047899"/>
    </source>
</evidence>
<organism evidence="12 13">
    <name type="scientific">Octopus sinensis</name>
    <name type="common">East Asian common octopus</name>
    <dbReference type="NCBI Taxonomy" id="2607531"/>
    <lineage>
        <taxon>Eukaryota</taxon>
        <taxon>Metazoa</taxon>
        <taxon>Spiralia</taxon>
        <taxon>Lophotrochozoa</taxon>
        <taxon>Mollusca</taxon>
        <taxon>Cephalopoda</taxon>
        <taxon>Coleoidea</taxon>
        <taxon>Octopodiformes</taxon>
        <taxon>Octopoda</taxon>
        <taxon>Incirrata</taxon>
        <taxon>Octopodidae</taxon>
        <taxon>Octopus</taxon>
    </lineage>
</organism>
<accession>A0A7E6ERL4</accession>
<dbReference type="KEGG" id="osn:115210252"/>
<evidence type="ECO:0000256" key="2">
    <source>
        <dbReference type="ARBA" id="ARBA00012513"/>
    </source>
</evidence>
<keyword evidence="3" id="KW-0723">Serine/threonine-protein kinase</keyword>
<comment type="catalytic activity">
    <reaction evidence="9">
        <text>L-seryl-[protein] + ATP = O-phospho-L-seryl-[protein] + ADP + H(+)</text>
        <dbReference type="Rhea" id="RHEA:17989"/>
        <dbReference type="Rhea" id="RHEA-COMP:9863"/>
        <dbReference type="Rhea" id="RHEA-COMP:11604"/>
        <dbReference type="ChEBI" id="CHEBI:15378"/>
        <dbReference type="ChEBI" id="CHEBI:29999"/>
        <dbReference type="ChEBI" id="CHEBI:30616"/>
        <dbReference type="ChEBI" id="CHEBI:83421"/>
        <dbReference type="ChEBI" id="CHEBI:456216"/>
        <dbReference type="EC" id="2.7.11.1"/>
    </reaction>
</comment>
<dbReference type="Pfam" id="PF00069">
    <property type="entry name" value="Pkinase"/>
    <property type="match status" value="1"/>
</dbReference>
<dbReference type="Pfam" id="PF12202">
    <property type="entry name" value="OSR1_C"/>
    <property type="match status" value="1"/>
</dbReference>
<evidence type="ECO:0000259" key="11">
    <source>
        <dbReference type="PROSITE" id="PS50011"/>
    </source>
</evidence>
<dbReference type="Gene3D" id="3.30.200.20">
    <property type="entry name" value="Phosphorylase Kinase, domain 1"/>
    <property type="match status" value="1"/>
</dbReference>
<dbReference type="PANTHER" id="PTHR13902">
    <property type="entry name" value="SERINE/THREONINE-PROTEIN KINASE WNK WITH NO LYSINE -RELATED"/>
    <property type="match status" value="1"/>
</dbReference>
<feature type="compositionally biased region" description="Basic and acidic residues" evidence="10">
    <location>
        <begin position="107"/>
        <end position="125"/>
    </location>
</feature>
<dbReference type="InterPro" id="IPR056865">
    <property type="entry name" value="CCTL2_WNK"/>
</dbReference>
<comment type="cofactor">
    <cofactor evidence="1">
        <name>Mg(2+)</name>
        <dbReference type="ChEBI" id="CHEBI:18420"/>
    </cofactor>
</comment>
<feature type="compositionally biased region" description="Polar residues" evidence="10">
    <location>
        <begin position="1829"/>
        <end position="1857"/>
    </location>
</feature>
<feature type="compositionally biased region" description="Basic and acidic residues" evidence="10">
    <location>
        <begin position="1012"/>
        <end position="1055"/>
    </location>
</feature>
<feature type="compositionally biased region" description="Polar residues" evidence="10">
    <location>
        <begin position="649"/>
        <end position="663"/>
    </location>
</feature>
<dbReference type="InterPro" id="IPR008271">
    <property type="entry name" value="Ser/Thr_kinase_AS"/>
</dbReference>
<dbReference type="SMART" id="SM00220">
    <property type="entry name" value="S_TKc"/>
    <property type="match status" value="1"/>
</dbReference>
<evidence type="ECO:0000256" key="7">
    <source>
        <dbReference type="ARBA" id="ARBA00022840"/>
    </source>
</evidence>
<feature type="region of interest" description="Disordered" evidence="10">
    <location>
        <begin position="1890"/>
        <end position="1946"/>
    </location>
</feature>
<feature type="compositionally biased region" description="Polar residues" evidence="10">
    <location>
        <begin position="677"/>
        <end position="686"/>
    </location>
</feature>
<dbReference type="Gene3D" id="1.10.510.10">
    <property type="entry name" value="Transferase(Phosphotransferase) domain 1"/>
    <property type="match status" value="1"/>
</dbReference>
<gene>
    <name evidence="13" type="primary">LOC115210252</name>
</gene>
<feature type="compositionally biased region" description="Polar residues" evidence="10">
    <location>
        <begin position="1765"/>
        <end position="1796"/>
    </location>
</feature>
<keyword evidence="12" id="KW-1185">Reference proteome</keyword>
<feature type="compositionally biased region" description="Basic and acidic residues" evidence="10">
    <location>
        <begin position="1066"/>
        <end position="1076"/>
    </location>
</feature>
<dbReference type="InterPro" id="IPR011009">
    <property type="entry name" value="Kinase-like_dom_sf"/>
</dbReference>
<dbReference type="Gene3D" id="3.10.20.90">
    <property type="entry name" value="Phosphatidylinositol 3-kinase Catalytic Subunit, Chain A, domain 1"/>
    <property type="match status" value="2"/>
</dbReference>
<dbReference type="PROSITE" id="PS50011">
    <property type="entry name" value="PROTEIN_KINASE_DOM"/>
    <property type="match status" value="1"/>
</dbReference>
<feature type="compositionally biased region" description="Basic and acidic residues" evidence="10">
    <location>
        <begin position="1904"/>
        <end position="1915"/>
    </location>
</feature>
<dbReference type="Pfam" id="PF24889">
    <property type="entry name" value="CCTL2_WNK"/>
    <property type="match status" value="1"/>
</dbReference>
<proteinExistence type="predicted"/>
<evidence type="ECO:0000256" key="10">
    <source>
        <dbReference type="SAM" id="MobiDB-lite"/>
    </source>
</evidence>
<feature type="compositionally biased region" description="Low complexity" evidence="10">
    <location>
        <begin position="687"/>
        <end position="731"/>
    </location>
</feature>
<feature type="region of interest" description="Disordered" evidence="10">
    <location>
        <begin position="626"/>
        <end position="775"/>
    </location>
</feature>
<feature type="compositionally biased region" description="Polar residues" evidence="10">
    <location>
        <begin position="1179"/>
        <end position="1201"/>
    </location>
</feature>
<dbReference type="InterPro" id="IPR050588">
    <property type="entry name" value="WNK_Ser-Thr_kinase"/>
</dbReference>
<sequence length="1946" mass="217719">MHKSKAAVNGEIRESISPTDRTVKQSTHPRTPSKFSRRTTEMGPKFSHRKLSERVSRHPADQNIHNNTGGSTSTRFKVGFRDKKQDSAKSESRPVSKKTLFWKRLSHPLEREVRDLSGNRDRSRSLPDCTLDSEPPLNGKEKAVDKPKIRTSSLIDFRHSKSVSSADENKSEKAEVKKVEVVSSGEQLAVRKPSGLMKSKKCSLTFEDVDKKPVVQNSESSSRYAPYLTEMSLDSGFASEKGKSKEQSISDVGIDDERKELDSEKIAAELRKEDESENLKKEKEIEDRAVSTSICGRFLKFDVEIGRGSFDKKWNKSEKQRFREEAEMLKDLQHPNIVRFYDSWEETNTRGRKIIILVTELMTSGTLKTYIKRFKKINIKVLKNWCRQILKGLLFLHTRTPPVIHRDLKCDNIFITGTTGSVKIGDLGLATLKNKSFAKSVIGTPEFMAPEMYEEHYDESVDVYAFGMCMLEMATSEYPYKECSNAAQIYKRVTSGIRPEAIEKVENEEIKEIIERSIQTKKDDRYMVKELLQLNFFLEDTGLKVELVSWHDENDVDKSQIIQLRLRVVDPKKRKDKHKENEAIQFGFDLKKDSPEDVAREMVKSGFLQEEEIRIVGKQIRERISQARRDNERKAAEAQQKASDVPSGQDGQPSTSTSQTPNVQTSQTQLPLQPQQMATPHQSQGLPTSQPPSTSQQPQQPTAATTTTATSTTTCTTTTTTTTATTTTGTTEGHQGNLGSQAEHPTAVNESSHQLTEPIGLAPSHKTGLPSGHVQLPSVTSFNPYHIQAATQFQQLVQASMYQSSAHRRSHVKRSGEARRSDSHRSPRISRLQAKAANLSGLDIIAAQQYQQQMLQQIVAGSYSAPEPPLAYPTSSGILDEFGRESESDGSAAPAMEKSRRKSRVKRREKKGLKLTILGVDLAGQEVECKLDIANKNTVTYKFTLENDKPEEIADNLVAEDLLPEAQVNSFIELMEGAIKEVKNDPMNAVTFCISAANTPTSSPCVSRKSRHSAEMDSSKKLHFDQSDEQKSSDGGDKEPKKSHSHDQQESIVETKKKRFVVSKVPEFHPLEKRPTEDDDDGKSTTGNASIENQETEYPEVSGPAKTMVSESDAYQEFERLSRSHSLPSNVPMDLNDLQEKLSQLTASQKASNGTLSTSGATPNSMATEGHLNIFLQNTPMTTTPMSDVSSLSGLDNVQSKQDQLTPDQQHQQLLGMLTSQQQQHAQNSLQSNSLLTTKTLPQQVHQQMLSNLQSQDQNPVSHIPQTPATSGSYTAVDSNLQYTTHTQLPQSAYPQHIPPNQQQFLLQQQQQQQLLQYQYQSLILPCLYAADPFMHLRMQLYQVYKTMEQVQLQQGNLLPHLFPPMYPFPQTNFSNVPPSEMSSSVTQPSPPQSPSQIHSEGESAQYHKHSHMSEQEQYETPTDLANLEQALIEKLHIHKKDPNLLGSYQATSSTSSMTTGTGGSEYDYQQSLSVEYKDDAVDPVASEVGFNEDTVSTEDTLIPESDSLTPQPASDPQHQINGMNEENIAYRRSRFVVSTVKEEPVITPNASEDSSPALMESPQALLDETKDDVISGPQRFHTARKGRFHVTTMQESQPSAASSFTNTPTSQLPDVKGLRVCTSAAQLPEDVYHSEDQRWPLPFENDEEYRELMIRQKTELAEMQLRHKNEIELFLRKHGIHVEDFIKHVNNGPMLSPIPVTLQSVPGSLVSPLPVGSSSIPQMAVNVPKSEELFSAGILKCMENFTKQSRNLSPDVQGPYRSISPYSTFRSPVQSHSDMDPTPSQWEASSKGQQSLHHKGDVSSKSSQGDYFSELPSEHMGSGPPVHHSTSGHRVSDYQQQRDQSHSYQMTDEQNQAQYGQPVLNRVPFLRQPSLLQGWQYPTTNLVSQGATAPTKTSYSEPMSKKDMLQSSKEHHPKTHPSQTEAFETVISKSTDPKTDNPSNM</sequence>
<dbReference type="SUPFAM" id="SSF56112">
    <property type="entry name" value="Protein kinase-like (PK-like)"/>
    <property type="match status" value="1"/>
</dbReference>
<feature type="region of interest" description="Disordered" evidence="10">
    <location>
        <begin position="802"/>
        <end position="829"/>
    </location>
</feature>
<feature type="compositionally biased region" description="Polar residues" evidence="10">
    <location>
        <begin position="63"/>
        <end position="75"/>
    </location>
</feature>
<feature type="region of interest" description="Disordered" evidence="10">
    <location>
        <begin position="1179"/>
        <end position="1208"/>
    </location>
</feature>
<feature type="compositionally biased region" description="Polar residues" evidence="10">
    <location>
        <begin position="1084"/>
        <end position="1093"/>
    </location>
</feature>
<feature type="compositionally biased region" description="Polar residues" evidence="10">
    <location>
        <begin position="1921"/>
        <end position="1946"/>
    </location>
</feature>
<dbReference type="RefSeq" id="XP_036357595.1">
    <property type="nucleotide sequence ID" value="XM_036501702.1"/>
</dbReference>
<evidence type="ECO:0000256" key="3">
    <source>
        <dbReference type="ARBA" id="ARBA00022527"/>
    </source>
</evidence>
<feature type="compositionally biased region" description="Polar residues" evidence="10">
    <location>
        <begin position="1890"/>
        <end position="1902"/>
    </location>
</feature>
<feature type="region of interest" description="Disordered" evidence="10">
    <location>
        <begin position="999"/>
        <end position="1104"/>
    </location>
</feature>
<comment type="catalytic activity">
    <reaction evidence="8">
        <text>L-threonyl-[protein] + ATP = O-phospho-L-threonyl-[protein] + ADP + H(+)</text>
        <dbReference type="Rhea" id="RHEA:46608"/>
        <dbReference type="Rhea" id="RHEA-COMP:11060"/>
        <dbReference type="Rhea" id="RHEA-COMP:11605"/>
        <dbReference type="ChEBI" id="CHEBI:15378"/>
        <dbReference type="ChEBI" id="CHEBI:30013"/>
        <dbReference type="ChEBI" id="CHEBI:30616"/>
        <dbReference type="ChEBI" id="CHEBI:61977"/>
        <dbReference type="ChEBI" id="CHEBI:456216"/>
        <dbReference type="EC" id="2.7.11.1"/>
    </reaction>
</comment>
<dbReference type="PROSITE" id="PS00108">
    <property type="entry name" value="PROTEIN_KINASE_ST"/>
    <property type="match status" value="1"/>
</dbReference>
<feature type="region of interest" description="Disordered" evidence="10">
    <location>
        <begin position="874"/>
        <end position="907"/>
    </location>
</feature>
<evidence type="ECO:0000256" key="1">
    <source>
        <dbReference type="ARBA" id="ARBA00001946"/>
    </source>
</evidence>
<dbReference type="InterPro" id="IPR000719">
    <property type="entry name" value="Prot_kinase_dom"/>
</dbReference>
<feature type="compositionally biased region" description="Polar residues" evidence="10">
    <location>
        <begin position="1507"/>
        <end position="1525"/>
    </location>
</feature>
<feature type="compositionally biased region" description="Low complexity" evidence="10">
    <location>
        <begin position="664"/>
        <end position="676"/>
    </location>
</feature>
<name>A0A7E6ERL4_9MOLL</name>
<feature type="compositionally biased region" description="Basic and acidic residues" evidence="10">
    <location>
        <begin position="50"/>
        <end position="60"/>
    </location>
</feature>
<dbReference type="SMR" id="A0A7E6ERL4"/>
<protein>
    <recommendedName>
        <fullName evidence="2">non-specific serine/threonine protein kinase</fullName>
        <ecNumber evidence="2">2.7.11.1</ecNumber>
    </recommendedName>
</protein>
<dbReference type="EC" id="2.7.11.1" evidence="2"/>
<feature type="compositionally biased region" description="Basic and acidic residues" evidence="10">
    <location>
        <begin position="814"/>
        <end position="825"/>
    </location>
</feature>
<dbReference type="Proteomes" id="UP000515154">
    <property type="component" value="Linkage group LG4"/>
</dbReference>
<keyword evidence="7" id="KW-0067">ATP-binding</keyword>
<evidence type="ECO:0000313" key="13">
    <source>
        <dbReference type="RefSeq" id="XP_036357595.1"/>
    </source>
</evidence>
<keyword evidence="6 13" id="KW-0418">Kinase</keyword>
<feature type="compositionally biased region" description="Basic and acidic residues" evidence="10">
    <location>
        <begin position="139"/>
        <end position="148"/>
    </location>
</feature>
<feature type="compositionally biased region" description="Basic and acidic residues" evidence="10">
    <location>
        <begin position="79"/>
        <end position="94"/>
    </location>
</feature>
<keyword evidence="5" id="KW-0547">Nucleotide-binding</keyword>
<dbReference type="CDD" id="cd13983">
    <property type="entry name" value="STKc_WNK"/>
    <property type="match status" value="1"/>
</dbReference>
<feature type="region of interest" description="Disordered" evidence="10">
    <location>
        <begin position="1145"/>
        <end position="1167"/>
    </location>
</feature>
<reference evidence="13" key="1">
    <citation type="submission" date="2025-08" db="UniProtKB">
        <authorList>
            <consortium name="RefSeq"/>
        </authorList>
    </citation>
    <scope>IDENTIFICATION</scope>
</reference>
<feature type="domain" description="Protein kinase" evidence="11">
    <location>
        <begin position="227"/>
        <end position="538"/>
    </location>
</feature>
<feature type="region of interest" description="Disordered" evidence="10">
    <location>
        <begin position="1"/>
        <end position="187"/>
    </location>
</feature>
<feature type="compositionally biased region" description="Basic and acidic residues" evidence="10">
    <location>
        <begin position="626"/>
        <end position="636"/>
    </location>
</feature>
<dbReference type="FunFam" id="1.10.510.10:FF:000006">
    <property type="entry name" value="Serine/threonine-protein kinase WNK1 isoform 2"/>
    <property type="match status" value="1"/>
</dbReference>
<feature type="compositionally biased region" description="Basic and acidic residues" evidence="10">
    <location>
        <begin position="167"/>
        <end position="180"/>
    </location>
</feature>
<dbReference type="GO" id="GO:0005524">
    <property type="term" value="F:ATP binding"/>
    <property type="evidence" value="ECO:0007669"/>
    <property type="project" value="UniProtKB-KW"/>
</dbReference>
<evidence type="ECO:0000313" key="12">
    <source>
        <dbReference type="Proteomes" id="UP000515154"/>
    </source>
</evidence>
<evidence type="ECO:0000256" key="9">
    <source>
        <dbReference type="ARBA" id="ARBA00048679"/>
    </source>
</evidence>
<evidence type="ECO:0000256" key="6">
    <source>
        <dbReference type="ARBA" id="ARBA00022777"/>
    </source>
</evidence>
<dbReference type="InterPro" id="IPR024678">
    <property type="entry name" value="Kinase_OSR1/WNK_CCT"/>
</dbReference>
<feature type="compositionally biased region" description="Polar residues" evidence="10">
    <location>
        <begin position="1373"/>
        <end position="1382"/>
    </location>
</feature>
<evidence type="ECO:0000256" key="5">
    <source>
        <dbReference type="ARBA" id="ARBA00022741"/>
    </source>
</evidence>
<dbReference type="GO" id="GO:0004674">
    <property type="term" value="F:protein serine/threonine kinase activity"/>
    <property type="evidence" value="ECO:0007669"/>
    <property type="project" value="UniProtKB-KW"/>
</dbReference>
<feature type="compositionally biased region" description="Polar residues" evidence="10">
    <location>
        <begin position="16"/>
        <end position="34"/>
    </location>
</feature>
<feature type="region of interest" description="Disordered" evidence="10">
    <location>
        <begin position="1373"/>
        <end position="1420"/>
    </location>
</feature>
<feature type="region of interest" description="Disordered" evidence="10">
    <location>
        <begin position="1488"/>
        <end position="1528"/>
    </location>
</feature>